<evidence type="ECO:0000256" key="1">
    <source>
        <dbReference type="ARBA" id="ARBA00004167"/>
    </source>
</evidence>
<evidence type="ECO:0000256" key="6">
    <source>
        <dbReference type="SAM" id="Phobius"/>
    </source>
</evidence>
<keyword evidence="9" id="KW-1185">Reference proteome</keyword>
<comment type="subcellular location">
    <subcellularLocation>
        <location evidence="1">Membrane</location>
        <topology evidence="1">Single-pass membrane protein</topology>
    </subcellularLocation>
</comment>
<dbReference type="AlphaFoldDB" id="A0A8C6WD44"/>
<dbReference type="GO" id="GO:0016020">
    <property type="term" value="C:membrane"/>
    <property type="evidence" value="ECO:0007669"/>
    <property type="project" value="UniProtKB-SubCell"/>
</dbReference>
<dbReference type="Gene3D" id="3.10.100.10">
    <property type="entry name" value="Mannose-Binding Protein A, subunit A"/>
    <property type="match status" value="1"/>
</dbReference>
<dbReference type="SMART" id="SM00034">
    <property type="entry name" value="CLECT"/>
    <property type="match status" value="1"/>
</dbReference>
<keyword evidence="5 6" id="KW-0472">Membrane</keyword>
<evidence type="ECO:0000313" key="9">
    <source>
        <dbReference type="Proteomes" id="UP000694381"/>
    </source>
</evidence>
<accession>A0A8C6WD44</accession>
<dbReference type="InterPro" id="IPR033992">
    <property type="entry name" value="NKR-like_CTLD"/>
</dbReference>
<keyword evidence="4 6" id="KW-1133">Transmembrane helix</keyword>
<dbReference type="KEGG" id="ngi:103727564"/>
<dbReference type="GO" id="GO:0030246">
    <property type="term" value="F:carbohydrate binding"/>
    <property type="evidence" value="ECO:0007669"/>
    <property type="project" value="UniProtKB-KW"/>
</dbReference>
<dbReference type="GeneTree" id="ENSGT00940000156296"/>
<dbReference type="RefSeq" id="XP_008823717.1">
    <property type="nucleotide sequence ID" value="XM_008825495.2"/>
</dbReference>
<dbReference type="CDD" id="cd03593">
    <property type="entry name" value="CLECT_NK_receptors_like"/>
    <property type="match status" value="1"/>
</dbReference>
<evidence type="ECO:0000313" key="8">
    <source>
        <dbReference type="Ensembl" id="ENSNGAP00000024979.1"/>
    </source>
</evidence>
<reference evidence="8" key="1">
    <citation type="submission" date="2025-08" db="UniProtKB">
        <authorList>
            <consortium name="Ensembl"/>
        </authorList>
    </citation>
    <scope>IDENTIFICATION</scope>
</reference>
<evidence type="ECO:0000256" key="2">
    <source>
        <dbReference type="ARBA" id="ARBA00022692"/>
    </source>
</evidence>
<feature type="transmembrane region" description="Helical" evidence="6">
    <location>
        <begin position="36"/>
        <end position="57"/>
    </location>
</feature>
<dbReference type="OMA" id="SCPDFWM"/>
<dbReference type="PANTHER" id="PTHR47648">
    <property type="entry name" value="KILLER CELL LECTIN-LIKE RECEPTOR SUBFAMILY G MEMBER 1"/>
    <property type="match status" value="1"/>
</dbReference>
<sequence>MADSTIYCTLEFPATSQGREDCRPQPKAVFSRRRSLPCLMAVALGLVTVILLSILVYQQILCYGSKDSTCDRCLSCPNLWLRNGSNCYYFSVKKKNWNSSLEFCTDKDSDLLMLKDSQEMYLFQDSLNQEFHWIGLRNNSGWKWEDGSVLNSRINSNSLVQKCGAINKSGLQASSCEVPLQWICKKVIS</sequence>
<reference evidence="8" key="2">
    <citation type="submission" date="2025-09" db="UniProtKB">
        <authorList>
            <consortium name="Ensembl"/>
        </authorList>
    </citation>
    <scope>IDENTIFICATION</scope>
</reference>
<evidence type="ECO:0000256" key="4">
    <source>
        <dbReference type="ARBA" id="ARBA00022989"/>
    </source>
</evidence>
<keyword evidence="2 6" id="KW-0812">Transmembrane</keyword>
<dbReference type="OrthoDB" id="6133475at2759"/>
<dbReference type="Pfam" id="PF00059">
    <property type="entry name" value="Lectin_C"/>
    <property type="match status" value="1"/>
</dbReference>
<dbReference type="CTD" id="10219"/>
<dbReference type="SUPFAM" id="SSF56436">
    <property type="entry name" value="C-type lectin-like"/>
    <property type="match status" value="1"/>
</dbReference>
<gene>
    <name evidence="8" type="primary">Klrg1</name>
</gene>
<keyword evidence="3" id="KW-0430">Lectin</keyword>
<dbReference type="InterPro" id="IPR016186">
    <property type="entry name" value="C-type_lectin-like/link_sf"/>
</dbReference>
<dbReference type="Proteomes" id="UP000694381">
    <property type="component" value="Unassembled WGS sequence"/>
</dbReference>
<dbReference type="PANTHER" id="PTHR47648:SF1">
    <property type="entry name" value="KILLER CELL LECTIN-LIKE RECEPTOR SUBFAMILY G MEMBER 1"/>
    <property type="match status" value="1"/>
</dbReference>
<evidence type="ECO:0000256" key="5">
    <source>
        <dbReference type="ARBA" id="ARBA00023136"/>
    </source>
</evidence>
<dbReference type="InterPro" id="IPR042190">
    <property type="entry name" value="KLRG1"/>
</dbReference>
<evidence type="ECO:0000256" key="3">
    <source>
        <dbReference type="ARBA" id="ARBA00022734"/>
    </source>
</evidence>
<dbReference type="PROSITE" id="PS50041">
    <property type="entry name" value="C_TYPE_LECTIN_2"/>
    <property type="match status" value="1"/>
</dbReference>
<protein>
    <submittedName>
        <fullName evidence="8">Killer cell lectin-like receptor subfamily G, member 1</fullName>
    </submittedName>
</protein>
<evidence type="ECO:0000259" key="7">
    <source>
        <dbReference type="PROSITE" id="PS50041"/>
    </source>
</evidence>
<dbReference type="GeneID" id="103727564"/>
<dbReference type="Ensembl" id="ENSNGAT00000030693.1">
    <property type="protein sequence ID" value="ENSNGAP00000024979.1"/>
    <property type="gene ID" value="ENSNGAG00000023075.1"/>
</dbReference>
<proteinExistence type="predicted"/>
<organism evidence="8 9">
    <name type="scientific">Nannospalax galili</name>
    <name type="common">Northern Israeli blind subterranean mole rat</name>
    <name type="synonym">Spalax galili</name>
    <dbReference type="NCBI Taxonomy" id="1026970"/>
    <lineage>
        <taxon>Eukaryota</taxon>
        <taxon>Metazoa</taxon>
        <taxon>Chordata</taxon>
        <taxon>Craniata</taxon>
        <taxon>Vertebrata</taxon>
        <taxon>Euteleostomi</taxon>
        <taxon>Mammalia</taxon>
        <taxon>Eutheria</taxon>
        <taxon>Euarchontoglires</taxon>
        <taxon>Glires</taxon>
        <taxon>Rodentia</taxon>
        <taxon>Myomorpha</taxon>
        <taxon>Muroidea</taxon>
        <taxon>Spalacidae</taxon>
        <taxon>Spalacinae</taxon>
        <taxon>Nannospalax</taxon>
    </lineage>
</organism>
<dbReference type="InterPro" id="IPR016187">
    <property type="entry name" value="CTDL_fold"/>
</dbReference>
<feature type="domain" description="C-type lectin" evidence="7">
    <location>
        <begin position="83"/>
        <end position="185"/>
    </location>
</feature>
<dbReference type="InterPro" id="IPR001304">
    <property type="entry name" value="C-type_lectin-like"/>
</dbReference>
<name>A0A8C6WD44_NANGA</name>